<dbReference type="Proteomes" id="UP000072794">
    <property type="component" value="Unassembled WGS sequence"/>
</dbReference>
<proteinExistence type="predicted"/>
<gene>
    <name evidence="1" type="ORF">ERS132414_01525</name>
</gene>
<name>A0A0Z8GFJ9_STRSU</name>
<evidence type="ECO:0000313" key="1">
    <source>
        <dbReference type="EMBL" id="CYU97840.1"/>
    </source>
</evidence>
<reference evidence="1 2" key="1">
    <citation type="submission" date="2016-02" db="EMBL/GenBank/DDBJ databases">
        <authorList>
            <consortium name="Pathogen Informatics"/>
        </authorList>
    </citation>
    <scope>NUCLEOTIDE SEQUENCE [LARGE SCALE GENOMIC DNA]</scope>
    <source>
        <strain evidence="1 2">LSS52</strain>
    </source>
</reference>
<accession>A0A0Z8GFJ9</accession>
<dbReference type="AlphaFoldDB" id="A0A0Z8GFJ9"/>
<evidence type="ECO:0000313" key="2">
    <source>
        <dbReference type="Proteomes" id="UP000072794"/>
    </source>
</evidence>
<protein>
    <recommendedName>
        <fullName evidence="3">Phage abortive infection protein</fullName>
    </recommendedName>
</protein>
<dbReference type="EMBL" id="FIHA01000030">
    <property type="protein sequence ID" value="CYU97840.1"/>
    <property type="molecule type" value="Genomic_DNA"/>
</dbReference>
<dbReference type="RefSeq" id="WP_044777695.1">
    <property type="nucleotide sequence ID" value="NZ_CEDY01000227.1"/>
</dbReference>
<dbReference type="InterPro" id="IPR025935">
    <property type="entry name" value="AbiH"/>
</dbReference>
<dbReference type="Pfam" id="PF14253">
    <property type="entry name" value="AbiH"/>
    <property type="match status" value="1"/>
</dbReference>
<sequence>MKKLFIIGNGFDIAHGLKSDYLYFKKYVYEKAFGKDENLTGLSGKEDIADYLVDLDKYLERYANDFDIQEFNIDQITDFTKVSELFYQFMLQIMNDTKFWSDFEQSLGRFTEIEIDMQEFTDKEGDFNGSVMAYNAMEVGENLKLLTPVISKLFSEWISVTYDNWKIFVKNYRKQCYQGRLSKETIILNRDSVFLNFNYTHVLEDFYGIPSENIYHIHGEIGDDLVFGHNLESEDFDNPMDVATHLSPLVNSLVKPVGEILNSSHSKEFFEKIKNVEEIYFIGFGLRNKDGVDAPYFRKIFELIPAVNIYVDEFDIERRNSIQTTLSYWGAQKTERLRFINTNRDIVLC</sequence>
<evidence type="ECO:0008006" key="3">
    <source>
        <dbReference type="Google" id="ProtNLM"/>
    </source>
</evidence>
<organism evidence="1 2">
    <name type="scientific">Streptococcus suis</name>
    <dbReference type="NCBI Taxonomy" id="1307"/>
    <lineage>
        <taxon>Bacteria</taxon>
        <taxon>Bacillati</taxon>
        <taxon>Bacillota</taxon>
        <taxon>Bacilli</taxon>
        <taxon>Lactobacillales</taxon>
        <taxon>Streptococcaceae</taxon>
        <taxon>Streptococcus</taxon>
    </lineage>
</organism>